<accession>A0A3G2T1F1</accession>
<dbReference type="EMBL" id="CP033133">
    <property type="protein sequence ID" value="AYO54004.1"/>
    <property type="molecule type" value="Genomic_DNA"/>
</dbReference>
<keyword evidence="7" id="KW-0472">Membrane</keyword>
<dbReference type="InterPro" id="IPR035243">
    <property type="entry name" value="TamA_POTRA_Dom_1"/>
</dbReference>
<evidence type="ECO:0000259" key="12">
    <source>
        <dbReference type="Pfam" id="PF17243"/>
    </source>
</evidence>
<gene>
    <name evidence="13" type="ORF">CDG68_10325</name>
</gene>
<reference evidence="13 14" key="1">
    <citation type="submission" date="2018-10" db="EMBL/GenBank/DDBJ databases">
        <title>The complete genome of Acinetobacter wuhouensis strain WCHAW010062.</title>
        <authorList>
            <person name="Hu Y."/>
            <person name="Long H."/>
            <person name="Feng Y."/>
            <person name="Zong Z."/>
        </authorList>
    </citation>
    <scope>NUCLEOTIDE SEQUENCE [LARGE SCALE GENOMIC DNA]</scope>
    <source>
        <strain evidence="13 14">WCHAW010062</strain>
    </source>
</reference>
<dbReference type="Gene3D" id="2.40.160.50">
    <property type="entry name" value="membrane protein fhac: a member of the omp85/tpsb transporter family"/>
    <property type="match status" value="1"/>
</dbReference>
<proteinExistence type="inferred from homology"/>
<dbReference type="GO" id="GO:0009306">
    <property type="term" value="P:protein secretion"/>
    <property type="evidence" value="ECO:0007669"/>
    <property type="project" value="TreeGrafter"/>
</dbReference>
<evidence type="ECO:0000256" key="3">
    <source>
        <dbReference type="ARBA" id="ARBA00015419"/>
    </source>
</evidence>
<evidence type="ECO:0000259" key="11">
    <source>
        <dbReference type="Pfam" id="PF01103"/>
    </source>
</evidence>
<dbReference type="Pfam" id="PF17243">
    <property type="entry name" value="POTRA_TamA_1"/>
    <property type="match status" value="1"/>
</dbReference>
<comment type="subunit">
    <text evidence="10">Interacts with TamB to form the translocation and assembly module (TAM).</text>
</comment>
<evidence type="ECO:0000256" key="10">
    <source>
        <dbReference type="ARBA" id="ARBA00093548"/>
    </source>
</evidence>
<dbReference type="RefSeq" id="WP_087554081.1">
    <property type="nucleotide sequence ID" value="NZ_CP033133.1"/>
</dbReference>
<evidence type="ECO:0000313" key="14">
    <source>
        <dbReference type="Proteomes" id="UP000279962"/>
    </source>
</evidence>
<keyword evidence="4" id="KW-1134">Transmembrane beta strand</keyword>
<dbReference type="PANTHER" id="PTHR12815:SF47">
    <property type="entry name" value="TRANSLOCATION AND ASSEMBLY MODULE SUBUNIT TAMA"/>
    <property type="match status" value="1"/>
</dbReference>
<comment type="subcellular location">
    <subcellularLocation>
        <location evidence="1">Cell outer membrane</location>
    </subcellularLocation>
</comment>
<dbReference type="AlphaFoldDB" id="A0A3G2T1F1"/>
<sequence>MPAKNQFKKSVLAYSIQPHFDWYHINKMLCASVFLSIFAVPVSNAEQILNSSNPTEVKSEITHSAEQLESAALQQGVSNEKIDQLDQKIKDAQHIDQFDSTQMLQQQQQGLGVQNDFKPIQFEDLEELPAVSIDQSLANEIYQTAEAAKTEAQNFEHGVTKAPEVGVSEATQIEMSEITQAPINVDQLIQTIRADNKIDVRENASGTTLVDRNDSENAEAEQEEKPGFFKRIVNRVRGPQDNGVAIAKISVSVSGAPTILTNNLKAKLGTFTQEAYSDFNGSVPQLRTLAVQAAQAVGYYNAQFKFSKAGDNALHVDVTPNNPVKIVDQNIEFSGAGSKLAQFQVISVLPDLDKGDILHHGAYETMKMRISDAASNNGFFDSYWRLHDVKVEQPQNTAKIDLKYETGDRYKLADVEFRMSDPSKPLPIDLKILKTLAPWKDGADYTAWRVNGLANNLTNSRYFNYTLVDAVKPDAIVKPLELPADLQALVDQEKVAESVFTEQTGVEKAHVSNKEVTQNVVNENQFAGTQNSGVNPNLKQLQAQQKEKELDEDAMREQARETKKIPVIVTLNADRLNSLETGIGYGTDTGVRLRGQYRRAIVNHLGHSFDANMELSQIRQSIDARYNIPYKHPLNDYISLVAGYERETRDGIGNDMDLVIESAVAGVDRIIKGSRREWQHILGVRYRLDRVTQDGPVDISNIPDAFLIPGSNQEQQSLLLGYEATKTTSDNRINPTRGYKQSYKIQLGSGSLLSDTDMAITSADWKGLYSFGANDNHQVVGGLNVGYIFAKDFEKVPYNLRYFAGGDQSLRGFDYKSLSPIEYGYKVGGQGLAVGTLEYNYQFKEGWRGAIFSDFGNAYDKSFSNDSEYSLGLGIRWKSPIGPIRLDVASGISDPGHPIRLHFFIGSQL</sequence>
<dbReference type="InterPro" id="IPR000184">
    <property type="entry name" value="Bac_surfAg_D15"/>
</dbReference>
<dbReference type="PANTHER" id="PTHR12815">
    <property type="entry name" value="SORTING AND ASSEMBLY MACHINERY SAMM50 PROTEIN FAMILY MEMBER"/>
    <property type="match status" value="1"/>
</dbReference>
<evidence type="ECO:0000256" key="9">
    <source>
        <dbReference type="ARBA" id="ARBA00033063"/>
    </source>
</evidence>
<protein>
    <recommendedName>
        <fullName evidence="3">Translocation and assembly module subunit TamA</fullName>
    </recommendedName>
    <alternativeName>
        <fullName evidence="9">Autotransporter assembly factor TamA</fullName>
    </alternativeName>
</protein>
<feature type="domain" description="Bacterial surface antigen (D15)" evidence="11">
    <location>
        <begin position="606"/>
        <end position="907"/>
    </location>
</feature>
<evidence type="ECO:0000256" key="1">
    <source>
        <dbReference type="ARBA" id="ARBA00004442"/>
    </source>
</evidence>
<comment type="similarity">
    <text evidence="2">Belongs to the TamA family.</text>
</comment>
<evidence type="ECO:0000256" key="6">
    <source>
        <dbReference type="ARBA" id="ARBA00022729"/>
    </source>
</evidence>
<keyword evidence="6" id="KW-0732">Signal</keyword>
<evidence type="ECO:0000256" key="8">
    <source>
        <dbReference type="ARBA" id="ARBA00023237"/>
    </source>
</evidence>
<evidence type="ECO:0000256" key="7">
    <source>
        <dbReference type="ARBA" id="ARBA00023136"/>
    </source>
</evidence>
<evidence type="ECO:0000313" key="13">
    <source>
        <dbReference type="EMBL" id="AYO54004.1"/>
    </source>
</evidence>
<evidence type="ECO:0000256" key="4">
    <source>
        <dbReference type="ARBA" id="ARBA00022452"/>
    </source>
</evidence>
<dbReference type="Pfam" id="PF01103">
    <property type="entry name" value="Omp85"/>
    <property type="match status" value="1"/>
</dbReference>
<name>A0A3G2T1F1_9GAMM</name>
<keyword evidence="5" id="KW-0812">Transmembrane</keyword>
<keyword evidence="8" id="KW-0998">Cell outer membrane</keyword>
<dbReference type="InterPro" id="IPR039910">
    <property type="entry name" value="D15-like"/>
</dbReference>
<feature type="domain" description="TamA POTRA" evidence="12">
    <location>
        <begin position="250"/>
        <end position="320"/>
    </location>
</feature>
<dbReference type="GO" id="GO:0009279">
    <property type="term" value="C:cell outer membrane"/>
    <property type="evidence" value="ECO:0007669"/>
    <property type="project" value="UniProtKB-SubCell"/>
</dbReference>
<dbReference type="Gene3D" id="3.10.20.310">
    <property type="entry name" value="membrane protein fhac"/>
    <property type="match status" value="2"/>
</dbReference>
<dbReference type="GO" id="GO:0097347">
    <property type="term" value="C:TAM protein secretion complex"/>
    <property type="evidence" value="ECO:0007669"/>
    <property type="project" value="TreeGrafter"/>
</dbReference>
<organism evidence="13 14">
    <name type="scientific">Acinetobacter wuhouensis</name>
    <dbReference type="NCBI Taxonomy" id="1879050"/>
    <lineage>
        <taxon>Bacteria</taxon>
        <taxon>Pseudomonadati</taxon>
        <taxon>Pseudomonadota</taxon>
        <taxon>Gammaproteobacteria</taxon>
        <taxon>Moraxellales</taxon>
        <taxon>Moraxellaceae</taxon>
        <taxon>Acinetobacter</taxon>
    </lineage>
</organism>
<evidence type="ECO:0000256" key="5">
    <source>
        <dbReference type="ARBA" id="ARBA00022692"/>
    </source>
</evidence>
<dbReference type="Proteomes" id="UP000279962">
    <property type="component" value="Chromosome"/>
</dbReference>
<evidence type="ECO:0000256" key="2">
    <source>
        <dbReference type="ARBA" id="ARBA00010248"/>
    </source>
</evidence>